<evidence type="ECO:0000256" key="2">
    <source>
        <dbReference type="SAM" id="Phobius"/>
    </source>
</evidence>
<feature type="transmembrane region" description="Helical" evidence="2">
    <location>
        <begin position="165"/>
        <end position="185"/>
    </location>
</feature>
<comment type="caution">
    <text evidence="3">The sequence shown here is derived from an EMBL/GenBank/DDBJ whole genome shotgun (WGS) entry which is preliminary data.</text>
</comment>
<feature type="compositionally biased region" description="Low complexity" evidence="1">
    <location>
        <begin position="14"/>
        <end position="32"/>
    </location>
</feature>
<gene>
    <name evidence="3" type="ORF">TrRE_jg1391</name>
</gene>
<feature type="non-terminal residue" evidence="3">
    <location>
        <position position="1"/>
    </location>
</feature>
<sequence>RVTWTEQKTHSNLSDLSTSPTSVSSKKSATSKVRFSPSTPSSIGTTLGDDTYNPMAQDNRGTISTNAPPTPPPNQGRKAGFISRMTKSWRFSTDDDSSRPSRPSSLGGQTSDSEGGLELGRVNVKKMATLGDSSPESTAQYYRKQKSYDYRKDPKYLAGRWWRRFFALMSSAFFVCVGIVLAYHYTDGFASFVPSDPSDPLAEIPVYSDSELNDKLKTASCGEDKDFLFNLLQGEEDSAVGISSDVTIHNVAATIDVAFDVPVVEIFRGKITIASLSLTMDLLPAKISPVIDASLCGQRHFEFPFALQREPVDMKKNMGVKAPISLDSGEGLLRMTTVKKATLENLSANKNRRK</sequence>
<feature type="region of interest" description="Disordered" evidence="1">
    <location>
        <begin position="1"/>
        <end position="118"/>
    </location>
</feature>
<feature type="compositionally biased region" description="Polar residues" evidence="1">
    <location>
        <begin position="1"/>
        <end position="13"/>
    </location>
</feature>
<dbReference type="AlphaFoldDB" id="A0A9W7G055"/>
<feature type="compositionally biased region" description="Polar residues" evidence="1">
    <location>
        <begin position="36"/>
        <end position="45"/>
    </location>
</feature>
<keyword evidence="4" id="KW-1185">Reference proteome</keyword>
<feature type="compositionally biased region" description="Polar residues" evidence="1">
    <location>
        <begin position="54"/>
        <end position="67"/>
    </location>
</feature>
<evidence type="ECO:0000256" key="1">
    <source>
        <dbReference type="SAM" id="MobiDB-lite"/>
    </source>
</evidence>
<keyword evidence="2" id="KW-0472">Membrane</keyword>
<reference evidence="3" key="1">
    <citation type="submission" date="2022-07" db="EMBL/GenBank/DDBJ databases">
        <title>Genome analysis of Parmales, a sister group of diatoms, reveals the evolutionary specialization of diatoms from phago-mixotrophs to photoautotrophs.</title>
        <authorList>
            <person name="Ban H."/>
            <person name="Sato S."/>
            <person name="Yoshikawa S."/>
            <person name="Kazumasa Y."/>
            <person name="Nakamura Y."/>
            <person name="Ichinomiya M."/>
            <person name="Saitoh K."/>
            <person name="Sato N."/>
            <person name="Blanc-Mathieu R."/>
            <person name="Endo H."/>
            <person name="Kuwata A."/>
            <person name="Ogata H."/>
        </authorList>
    </citation>
    <scope>NUCLEOTIDE SEQUENCE</scope>
</reference>
<evidence type="ECO:0000313" key="3">
    <source>
        <dbReference type="EMBL" id="GMI27281.1"/>
    </source>
</evidence>
<keyword evidence="2" id="KW-0812">Transmembrane</keyword>
<proteinExistence type="predicted"/>
<protein>
    <submittedName>
        <fullName evidence="3">Uncharacterized protein</fullName>
    </submittedName>
</protein>
<accession>A0A9W7G055</accession>
<name>A0A9W7G055_9STRA</name>
<organism evidence="3 4">
    <name type="scientific">Triparma retinervis</name>
    <dbReference type="NCBI Taxonomy" id="2557542"/>
    <lineage>
        <taxon>Eukaryota</taxon>
        <taxon>Sar</taxon>
        <taxon>Stramenopiles</taxon>
        <taxon>Ochrophyta</taxon>
        <taxon>Bolidophyceae</taxon>
        <taxon>Parmales</taxon>
        <taxon>Triparmaceae</taxon>
        <taxon>Triparma</taxon>
    </lineage>
</organism>
<dbReference type="Proteomes" id="UP001165082">
    <property type="component" value="Unassembled WGS sequence"/>
</dbReference>
<dbReference type="EMBL" id="BRXZ01007344">
    <property type="protein sequence ID" value="GMI27281.1"/>
    <property type="molecule type" value="Genomic_DNA"/>
</dbReference>
<feature type="non-terminal residue" evidence="3">
    <location>
        <position position="354"/>
    </location>
</feature>
<keyword evidence="2" id="KW-1133">Transmembrane helix</keyword>
<evidence type="ECO:0000313" key="4">
    <source>
        <dbReference type="Proteomes" id="UP001165082"/>
    </source>
</evidence>